<evidence type="ECO:0000256" key="2">
    <source>
        <dbReference type="ARBA" id="ARBA00023125"/>
    </source>
</evidence>
<dbReference type="AlphaFoldDB" id="A0A174HP12"/>
<evidence type="ECO:0000259" key="5">
    <source>
        <dbReference type="PROSITE" id="PS01124"/>
    </source>
</evidence>
<dbReference type="SMART" id="SM00342">
    <property type="entry name" value="HTH_ARAC"/>
    <property type="match status" value="1"/>
</dbReference>
<feature type="transmembrane region" description="Helical" evidence="4">
    <location>
        <begin position="12"/>
        <end position="36"/>
    </location>
</feature>
<dbReference type="PANTHER" id="PTHR43280">
    <property type="entry name" value="ARAC-FAMILY TRANSCRIPTIONAL REGULATOR"/>
    <property type="match status" value="1"/>
</dbReference>
<gene>
    <name evidence="6" type="primary">btr_11</name>
    <name evidence="6" type="ORF">ERS852407_03800</name>
</gene>
<dbReference type="RefSeq" id="WP_055657557.1">
    <property type="nucleotide sequence ID" value="NZ_CABIXC010000011.1"/>
</dbReference>
<dbReference type="PRINTS" id="PR00032">
    <property type="entry name" value="HTHARAC"/>
</dbReference>
<dbReference type="InterPro" id="IPR018062">
    <property type="entry name" value="HTH_AraC-typ_CS"/>
</dbReference>
<reference evidence="6 7" key="1">
    <citation type="submission" date="2015-09" db="EMBL/GenBank/DDBJ databases">
        <authorList>
            <consortium name="Pathogen Informatics"/>
        </authorList>
    </citation>
    <scope>NUCLEOTIDE SEQUENCE [LARGE SCALE GENOMIC DNA]</scope>
    <source>
        <strain evidence="6 7">2789STDY5608850</strain>
    </source>
</reference>
<dbReference type="PANTHER" id="PTHR43280:SF2">
    <property type="entry name" value="HTH-TYPE TRANSCRIPTIONAL REGULATOR EXSA"/>
    <property type="match status" value="1"/>
</dbReference>
<dbReference type="InterPro" id="IPR020449">
    <property type="entry name" value="Tscrpt_reg_AraC-type_HTH"/>
</dbReference>
<evidence type="ECO:0000256" key="1">
    <source>
        <dbReference type="ARBA" id="ARBA00023015"/>
    </source>
</evidence>
<accession>A0A174HP12</accession>
<name>A0A174HP12_9FIRM</name>
<organism evidence="6 7">
    <name type="scientific">Hungatella hathewayi</name>
    <dbReference type="NCBI Taxonomy" id="154046"/>
    <lineage>
        <taxon>Bacteria</taxon>
        <taxon>Bacillati</taxon>
        <taxon>Bacillota</taxon>
        <taxon>Clostridia</taxon>
        <taxon>Lachnospirales</taxon>
        <taxon>Lachnospiraceae</taxon>
        <taxon>Hungatella</taxon>
    </lineage>
</organism>
<evidence type="ECO:0000313" key="7">
    <source>
        <dbReference type="Proteomes" id="UP000095651"/>
    </source>
</evidence>
<evidence type="ECO:0000256" key="4">
    <source>
        <dbReference type="SAM" id="Phobius"/>
    </source>
</evidence>
<keyword evidence="4" id="KW-0472">Membrane</keyword>
<evidence type="ECO:0000313" key="6">
    <source>
        <dbReference type="EMBL" id="CUO74615.1"/>
    </source>
</evidence>
<keyword evidence="1" id="KW-0805">Transcription regulation</keyword>
<dbReference type="SUPFAM" id="SSF46689">
    <property type="entry name" value="Homeodomain-like"/>
    <property type="match status" value="1"/>
</dbReference>
<evidence type="ECO:0000256" key="3">
    <source>
        <dbReference type="ARBA" id="ARBA00023163"/>
    </source>
</evidence>
<proteinExistence type="predicted"/>
<keyword evidence="3" id="KW-0804">Transcription</keyword>
<keyword evidence="4" id="KW-1133">Transmembrane helix</keyword>
<dbReference type="GO" id="GO:0003700">
    <property type="term" value="F:DNA-binding transcription factor activity"/>
    <property type="evidence" value="ECO:0007669"/>
    <property type="project" value="InterPro"/>
</dbReference>
<keyword evidence="4" id="KW-0812">Transmembrane</keyword>
<sequence length="733" mass="83741">MKKVINDLKNKNLWSYILSFSAVVLFIVLLMGTYLYRFYYHTIYNDFQKSNQDSVSAVASRHENDMRTIDDIATQLSLAGSNVEFVLRSSPMKNFELRNMLYQYNAVSQFFDQILFFYHGDQYVYNYATSISVDRLIDEGLILENYGPEEMRGLLYDVRSSLNVLPEQKAEGYMIKSVEVLNKAVIYSKPLMPKRTSTVLFAVGSAYYDRLLYSDAADMRQTFLFHKNTAIAARGEVSINTDLLTKLWENQKDGQSEIMVDRDQYLVTWLTGESGIIYCTVQSKQVFQNKIVAGQWGILLVLAVCSIPTSLILVALARSLSEKVKNINTLLGTEEAYNLENLENGIRLLVESSKEMNQESMQLRRTKFISNLVRGQYGDEESIAAAARTAAINAEQAYYAVLLTGIHGNSNENEAHELMLRTIADCYDADGYGIHLIHNNQGLFVIFGDMEDRLRELFGQLFVIGKSCCEEFIMAVSSFHCDLKEVAKAYLEADSAYATRLLVDNSRIIYFGDVALKEQELVISDTYLYRLKNGIRAEDEAETGLVIQEICERLRSSKQSLLSFRVLCNNIIHMVVTELNMDETDFEDVYNIFTLSQCLTLKDFHDVLWEVSCRLMQARGQRKEEHKPDFVAETIACMKQSYQDPDFNMSVLAGQLGVSGVTLAIKFKNTMEISPSDYLTIIRMEQAKKLLRETNLQVKEISIAVGYEDAKLFMRRFKKYTGKSPGQYRTEEK</sequence>
<dbReference type="PROSITE" id="PS01124">
    <property type="entry name" value="HTH_ARAC_FAMILY_2"/>
    <property type="match status" value="1"/>
</dbReference>
<dbReference type="InterPro" id="IPR018060">
    <property type="entry name" value="HTH_AraC"/>
</dbReference>
<keyword evidence="2 6" id="KW-0238">DNA-binding</keyword>
<dbReference type="Pfam" id="PF12833">
    <property type="entry name" value="HTH_18"/>
    <property type="match status" value="1"/>
</dbReference>
<dbReference type="Proteomes" id="UP000095651">
    <property type="component" value="Unassembled WGS sequence"/>
</dbReference>
<protein>
    <submittedName>
        <fullName evidence="6">DNA-binding domain-containing protein</fullName>
    </submittedName>
</protein>
<dbReference type="EMBL" id="CYZE01000011">
    <property type="protein sequence ID" value="CUO74615.1"/>
    <property type="molecule type" value="Genomic_DNA"/>
</dbReference>
<dbReference type="PROSITE" id="PS00041">
    <property type="entry name" value="HTH_ARAC_FAMILY_1"/>
    <property type="match status" value="1"/>
</dbReference>
<feature type="domain" description="HTH araC/xylS-type" evidence="5">
    <location>
        <begin position="632"/>
        <end position="731"/>
    </location>
</feature>
<dbReference type="InterPro" id="IPR009057">
    <property type="entry name" value="Homeodomain-like_sf"/>
</dbReference>
<dbReference type="GO" id="GO:0043565">
    <property type="term" value="F:sequence-specific DNA binding"/>
    <property type="evidence" value="ECO:0007669"/>
    <property type="project" value="InterPro"/>
</dbReference>
<dbReference type="Gene3D" id="1.10.10.60">
    <property type="entry name" value="Homeodomain-like"/>
    <property type="match status" value="2"/>
</dbReference>